<dbReference type="EMBL" id="JBHMFI010000002">
    <property type="protein sequence ID" value="MFB9074162.1"/>
    <property type="molecule type" value="Genomic_DNA"/>
</dbReference>
<proteinExistence type="predicted"/>
<gene>
    <name evidence="2" type="ORF">ACFFX0_24385</name>
</gene>
<accession>A0ABV5G5D7</accession>
<reference evidence="2 3" key="1">
    <citation type="submission" date="2024-09" db="EMBL/GenBank/DDBJ databases">
        <authorList>
            <person name="Sun Q."/>
            <person name="Mori K."/>
        </authorList>
    </citation>
    <scope>NUCLEOTIDE SEQUENCE [LARGE SCALE GENOMIC DNA]</scope>
    <source>
        <strain evidence="2 3">CCM 7609</strain>
    </source>
</reference>
<name>A0ABV5G5D7_9MICC</name>
<evidence type="ECO:0000313" key="2">
    <source>
        <dbReference type="EMBL" id="MFB9074162.1"/>
    </source>
</evidence>
<feature type="region of interest" description="Disordered" evidence="1">
    <location>
        <begin position="1"/>
        <end position="46"/>
    </location>
</feature>
<protein>
    <submittedName>
        <fullName evidence="2">Uncharacterized protein</fullName>
    </submittedName>
</protein>
<organism evidence="2 3">
    <name type="scientific">Citricoccus parietis</name>
    <dbReference type="NCBI Taxonomy" id="592307"/>
    <lineage>
        <taxon>Bacteria</taxon>
        <taxon>Bacillati</taxon>
        <taxon>Actinomycetota</taxon>
        <taxon>Actinomycetes</taxon>
        <taxon>Micrococcales</taxon>
        <taxon>Micrococcaceae</taxon>
        <taxon>Citricoccus</taxon>
    </lineage>
</organism>
<evidence type="ECO:0000313" key="3">
    <source>
        <dbReference type="Proteomes" id="UP001589575"/>
    </source>
</evidence>
<keyword evidence="3" id="KW-1185">Reference proteome</keyword>
<sequence length="73" mass="7658">MGSRPSVGRPGRPASPSTPEKRYPGNRSRNRPSTKLTESGPAVGGPLTTFHHCPSVAGRPSILNHTPGCLPQC</sequence>
<evidence type="ECO:0000256" key="1">
    <source>
        <dbReference type="SAM" id="MobiDB-lite"/>
    </source>
</evidence>
<comment type="caution">
    <text evidence="2">The sequence shown here is derived from an EMBL/GenBank/DDBJ whole genome shotgun (WGS) entry which is preliminary data.</text>
</comment>
<dbReference type="Proteomes" id="UP001589575">
    <property type="component" value="Unassembled WGS sequence"/>
</dbReference>